<dbReference type="SUPFAM" id="SSF52540">
    <property type="entry name" value="P-loop containing nucleoside triphosphate hydrolases"/>
    <property type="match status" value="1"/>
</dbReference>
<name>A0ABZ3EYT3_9FIRM</name>
<keyword evidence="7" id="KW-1185">Reference proteome</keyword>
<dbReference type="InterPro" id="IPR050153">
    <property type="entry name" value="Metal_Ion_Import_ABC"/>
</dbReference>
<dbReference type="InterPro" id="IPR003439">
    <property type="entry name" value="ABC_transporter-like_ATP-bd"/>
</dbReference>
<protein>
    <submittedName>
        <fullName evidence="6">Metal ABC transporter ATP-binding protein</fullName>
    </submittedName>
</protein>
<evidence type="ECO:0000313" key="7">
    <source>
        <dbReference type="Proteomes" id="UP001451571"/>
    </source>
</evidence>
<dbReference type="RefSeq" id="WP_342758942.1">
    <property type="nucleotide sequence ID" value="NZ_CP146256.1"/>
</dbReference>
<dbReference type="PROSITE" id="PS50893">
    <property type="entry name" value="ABC_TRANSPORTER_2"/>
    <property type="match status" value="1"/>
</dbReference>
<dbReference type="SMART" id="SM00382">
    <property type="entry name" value="AAA"/>
    <property type="match status" value="1"/>
</dbReference>
<evidence type="ECO:0000313" key="6">
    <source>
        <dbReference type="EMBL" id="XAH75381.1"/>
    </source>
</evidence>
<dbReference type="PANTHER" id="PTHR42734">
    <property type="entry name" value="METAL TRANSPORT SYSTEM ATP-BINDING PROTEIN TM_0124-RELATED"/>
    <property type="match status" value="1"/>
</dbReference>
<comment type="similarity">
    <text evidence="1">Belongs to the ABC transporter superfamily.</text>
</comment>
<evidence type="ECO:0000256" key="4">
    <source>
        <dbReference type="ARBA" id="ARBA00022840"/>
    </source>
</evidence>
<evidence type="ECO:0000256" key="2">
    <source>
        <dbReference type="ARBA" id="ARBA00022448"/>
    </source>
</evidence>
<dbReference type="Pfam" id="PF00005">
    <property type="entry name" value="ABC_tran"/>
    <property type="match status" value="1"/>
</dbReference>
<accession>A0ABZ3EYT3</accession>
<gene>
    <name evidence="6" type="ORF">V6984_06390</name>
</gene>
<feature type="domain" description="ABC transporter" evidence="5">
    <location>
        <begin position="2"/>
        <end position="224"/>
    </location>
</feature>
<proteinExistence type="inferred from homology"/>
<dbReference type="Gene3D" id="3.40.50.300">
    <property type="entry name" value="P-loop containing nucleotide triphosphate hydrolases"/>
    <property type="match status" value="1"/>
</dbReference>
<dbReference type="InterPro" id="IPR027417">
    <property type="entry name" value="P-loop_NTPase"/>
</dbReference>
<evidence type="ECO:0000259" key="5">
    <source>
        <dbReference type="PROSITE" id="PS50893"/>
    </source>
</evidence>
<dbReference type="GO" id="GO:0005524">
    <property type="term" value="F:ATP binding"/>
    <property type="evidence" value="ECO:0007669"/>
    <property type="project" value="UniProtKB-KW"/>
</dbReference>
<evidence type="ECO:0000256" key="1">
    <source>
        <dbReference type="ARBA" id="ARBA00005417"/>
    </source>
</evidence>
<evidence type="ECO:0000256" key="3">
    <source>
        <dbReference type="ARBA" id="ARBA00022741"/>
    </source>
</evidence>
<sequence length="226" mass="25315">MVKIENLFFSYSGLPPYVLDDINLDIHNGEYISVVGENGSGKSTLIRLILKFIKPTSGNISTQTHKIGYVPQKKDFTNSNFPITVYEMLNSYRKLLKLKNKNIIAESLEQIGMSDYKDALMGNLSGGQGQKILIARALMGSPDLLILDEPSTGVDMKSQKEIYSFLKKINKENGITIVSVEHNLDAAISNSTLIYHMMDGQGHIYTPIQYVDKFLNPQRKVDDNHA</sequence>
<keyword evidence="4 6" id="KW-0067">ATP-binding</keyword>
<dbReference type="InterPro" id="IPR003593">
    <property type="entry name" value="AAA+_ATPase"/>
</dbReference>
<dbReference type="PANTHER" id="PTHR42734:SF17">
    <property type="entry name" value="METAL TRANSPORT SYSTEM ATP-BINDING PROTEIN TM_0124-RELATED"/>
    <property type="match status" value="1"/>
</dbReference>
<organism evidence="6 7">
    <name type="scientific">Kineothrix sedimenti</name>
    <dbReference type="NCBI Taxonomy" id="3123317"/>
    <lineage>
        <taxon>Bacteria</taxon>
        <taxon>Bacillati</taxon>
        <taxon>Bacillota</taxon>
        <taxon>Clostridia</taxon>
        <taxon>Lachnospirales</taxon>
        <taxon>Lachnospiraceae</taxon>
        <taxon>Kineothrix</taxon>
    </lineage>
</organism>
<dbReference type="Proteomes" id="UP001451571">
    <property type="component" value="Chromosome"/>
</dbReference>
<dbReference type="EMBL" id="CP146256">
    <property type="protein sequence ID" value="XAH75381.1"/>
    <property type="molecule type" value="Genomic_DNA"/>
</dbReference>
<reference evidence="6 7" key="1">
    <citation type="submission" date="2024-02" db="EMBL/GenBank/DDBJ databases">
        <title>Bacterial strain from lacustrine sediment.</title>
        <authorList>
            <person name="Petit C."/>
            <person name="Fadhlaoui K."/>
        </authorList>
    </citation>
    <scope>NUCLEOTIDE SEQUENCE [LARGE SCALE GENOMIC DNA]</scope>
    <source>
        <strain evidence="6 7">IPX-CK</strain>
    </source>
</reference>
<keyword evidence="2" id="KW-0813">Transport</keyword>
<keyword evidence="3" id="KW-0547">Nucleotide-binding</keyword>